<dbReference type="EMBL" id="CP117258">
    <property type="protein sequence ID" value="WFR98756.1"/>
    <property type="molecule type" value="Genomic_DNA"/>
</dbReference>
<reference evidence="2 3" key="1">
    <citation type="journal article" date="2018" name="Sci. Rep.">
        <title>Rhizobium tumorigenes sp. nov., a novel plant tumorigenic bacterium isolated from cane gall tumors on thornless blackberry.</title>
        <authorList>
            <person name="Kuzmanovi N."/>
            <person name="Smalla K."/>
            <person name="Gronow S."/>
            <person name="PuBawska J."/>
        </authorList>
    </citation>
    <scope>NUCLEOTIDE SEQUENCE [LARGE SCALE GENOMIC DNA]</scope>
    <source>
        <strain evidence="2 3">1078</strain>
    </source>
</reference>
<dbReference type="Pfam" id="PF18593">
    <property type="entry name" value="CdiI_2"/>
    <property type="match status" value="1"/>
</dbReference>
<organism evidence="2 3">
    <name type="scientific">Rhizobium tumorigenes</name>
    <dbReference type="NCBI Taxonomy" id="2041385"/>
    <lineage>
        <taxon>Bacteria</taxon>
        <taxon>Pseudomonadati</taxon>
        <taxon>Pseudomonadota</taxon>
        <taxon>Alphaproteobacteria</taxon>
        <taxon>Hyphomicrobiales</taxon>
        <taxon>Rhizobiaceae</taxon>
        <taxon>Rhizobium/Agrobacterium group</taxon>
        <taxon>Rhizobium</taxon>
    </lineage>
</organism>
<dbReference type="InterPro" id="IPR041129">
    <property type="entry name" value="CdiI_2"/>
</dbReference>
<feature type="domain" description="CdiI immunity protein" evidence="1">
    <location>
        <begin position="7"/>
        <end position="92"/>
    </location>
</feature>
<evidence type="ECO:0000259" key="1">
    <source>
        <dbReference type="Pfam" id="PF18593"/>
    </source>
</evidence>
<dbReference type="RefSeq" id="WP_111217190.1">
    <property type="nucleotide sequence ID" value="NZ_CP117258.1"/>
</dbReference>
<name>A0AAF1KWJ0_9HYPH</name>
<dbReference type="Proteomes" id="UP000249499">
    <property type="component" value="Plasmid unnamed1"/>
</dbReference>
<reference evidence="3" key="2">
    <citation type="journal article" date="2023" name="MicrobiologyOpen">
        <title>Genomics of the tumorigenes clade of the family Rhizobiaceae and description of Rhizobium rhododendri sp. nov.</title>
        <authorList>
            <person name="Kuzmanovic N."/>
            <person name="diCenzo G.C."/>
            <person name="Bunk B."/>
            <person name="Sproeer C."/>
            <person name="Fruehling A."/>
            <person name="Neumann-Schaal M."/>
            <person name="Overmann J."/>
            <person name="Smalla K."/>
        </authorList>
    </citation>
    <scope>NUCLEOTIDE SEQUENCE [LARGE SCALE GENOMIC DNA]</scope>
    <source>
        <strain evidence="3">1078</strain>
        <plasmid evidence="3">unnamed1</plasmid>
    </source>
</reference>
<dbReference type="KEGG" id="rtu:PR017_23955"/>
<keyword evidence="3" id="KW-1185">Reference proteome</keyword>
<accession>A0AAF1KWJ0</accession>
<evidence type="ECO:0000313" key="2">
    <source>
        <dbReference type="EMBL" id="WFR98756.1"/>
    </source>
</evidence>
<sequence length="220" mass="24145">MSAERTFPALADMMGSCFHQDMDLEAETVPEAVALYARGLSADAGKALQAEIDSFRQQHPADLDEAFLQAFGDDLDPSDAGFGTEEFLRMVDAVVEDPAALRQFLEADLRPEFPQLRRLARACLDLPALSAEARRLGLAGADSVPHALSIHLGALPATERPALLLELQEFEDLYGDRATEVFGKRWFDLETGLFGSFRHFRQAVERISANPADFSGFTVA</sequence>
<proteinExistence type="predicted"/>
<geneLocation type="plasmid" evidence="2 3">
    <name>unnamed1</name>
</geneLocation>
<keyword evidence="2" id="KW-0614">Plasmid</keyword>
<evidence type="ECO:0000313" key="3">
    <source>
        <dbReference type="Proteomes" id="UP000249499"/>
    </source>
</evidence>
<protein>
    <submittedName>
        <fullName evidence="2">Contact-dependent growth inhibition system immunity protein</fullName>
    </submittedName>
</protein>
<gene>
    <name evidence="2" type="ORF">PR017_23955</name>
</gene>
<dbReference type="AlphaFoldDB" id="A0AAF1KWJ0"/>